<evidence type="ECO:0000259" key="2">
    <source>
        <dbReference type="Pfam" id="PF00465"/>
    </source>
</evidence>
<dbReference type="PANTHER" id="PTHR43633:SF1">
    <property type="entry name" value="ALCOHOL DEHYDROGENASE YQHD"/>
    <property type="match status" value="1"/>
</dbReference>
<dbReference type="GO" id="GO:0008106">
    <property type="term" value="F:alcohol dehydrogenase (NADP+) activity"/>
    <property type="evidence" value="ECO:0007669"/>
    <property type="project" value="TreeGrafter"/>
</dbReference>
<evidence type="ECO:0000256" key="1">
    <source>
        <dbReference type="ARBA" id="ARBA00023002"/>
    </source>
</evidence>
<dbReference type="GO" id="GO:0005829">
    <property type="term" value="C:cytosol"/>
    <property type="evidence" value="ECO:0007669"/>
    <property type="project" value="TreeGrafter"/>
</dbReference>
<dbReference type="InterPro" id="IPR001670">
    <property type="entry name" value="ADH_Fe/GldA"/>
</dbReference>
<keyword evidence="1" id="KW-0560">Oxidoreductase</keyword>
<dbReference type="AlphaFoldDB" id="A0A388SBZ9"/>
<dbReference type="SUPFAM" id="SSF56796">
    <property type="entry name" value="Dehydroquinate synthase-like"/>
    <property type="match status" value="1"/>
</dbReference>
<dbReference type="Gene3D" id="3.40.50.1970">
    <property type="match status" value="1"/>
</dbReference>
<dbReference type="Gene3D" id="1.20.1090.10">
    <property type="entry name" value="Dehydroquinate synthase-like - alpha domain"/>
    <property type="match status" value="1"/>
</dbReference>
<gene>
    <name evidence="4" type="ORF">MESMUL_11920</name>
</gene>
<protein>
    <submittedName>
        <fullName evidence="4">NADH-dependent alcohol dehydrogenase</fullName>
    </submittedName>
</protein>
<organism evidence="4 5">
    <name type="scientific">Mesosutterella multiformis</name>
    <dbReference type="NCBI Taxonomy" id="2259133"/>
    <lineage>
        <taxon>Bacteria</taxon>
        <taxon>Pseudomonadati</taxon>
        <taxon>Pseudomonadota</taxon>
        <taxon>Betaproteobacteria</taxon>
        <taxon>Burkholderiales</taxon>
        <taxon>Sutterellaceae</taxon>
        <taxon>Mesosutterella</taxon>
    </lineage>
</organism>
<dbReference type="Pfam" id="PF25137">
    <property type="entry name" value="ADH_Fe_C"/>
    <property type="match status" value="1"/>
</dbReference>
<dbReference type="EMBL" id="BGZJ01000001">
    <property type="protein sequence ID" value="GBO93838.1"/>
    <property type="molecule type" value="Genomic_DNA"/>
</dbReference>
<dbReference type="PROSITE" id="PS00913">
    <property type="entry name" value="ADH_IRON_1"/>
    <property type="match status" value="1"/>
</dbReference>
<dbReference type="InterPro" id="IPR056798">
    <property type="entry name" value="ADH_Fe_C"/>
</dbReference>
<dbReference type="InterPro" id="IPR018211">
    <property type="entry name" value="ADH_Fe_CS"/>
</dbReference>
<dbReference type="PANTHER" id="PTHR43633">
    <property type="entry name" value="ALCOHOL DEHYDROGENASE YQHD"/>
    <property type="match status" value="1"/>
</dbReference>
<dbReference type="Pfam" id="PF00465">
    <property type="entry name" value="Fe-ADH"/>
    <property type="match status" value="1"/>
</dbReference>
<dbReference type="InterPro" id="IPR044731">
    <property type="entry name" value="BDH-like"/>
</dbReference>
<keyword evidence="5" id="KW-1185">Reference proteome</keyword>
<dbReference type="GO" id="GO:1990002">
    <property type="term" value="F:methylglyoxal reductase (NADPH) (acetol producing) activity"/>
    <property type="evidence" value="ECO:0007669"/>
    <property type="project" value="TreeGrafter"/>
</dbReference>
<dbReference type="GO" id="GO:1990362">
    <property type="term" value="F:butanol dehydrogenase (NAD+) activity"/>
    <property type="evidence" value="ECO:0007669"/>
    <property type="project" value="InterPro"/>
</dbReference>
<proteinExistence type="predicted"/>
<evidence type="ECO:0000259" key="3">
    <source>
        <dbReference type="Pfam" id="PF25137"/>
    </source>
</evidence>
<dbReference type="CDD" id="cd08187">
    <property type="entry name" value="BDH"/>
    <property type="match status" value="1"/>
</dbReference>
<name>A0A388SBZ9_9BURK</name>
<dbReference type="GO" id="GO:0046872">
    <property type="term" value="F:metal ion binding"/>
    <property type="evidence" value="ECO:0007669"/>
    <property type="project" value="InterPro"/>
</dbReference>
<evidence type="ECO:0000313" key="5">
    <source>
        <dbReference type="Proteomes" id="UP000266091"/>
    </source>
</evidence>
<comment type="caution">
    <text evidence="4">The sequence shown here is derived from an EMBL/GenBank/DDBJ whole genome shotgun (WGS) entry which is preliminary data.</text>
</comment>
<feature type="domain" description="Fe-containing alcohol dehydrogenase-like C-terminal" evidence="3">
    <location>
        <begin position="152"/>
        <end position="349"/>
    </location>
</feature>
<feature type="domain" description="Alcohol dehydrogenase iron-type/glycerol dehydrogenase GldA" evidence="2">
    <location>
        <begin position="2"/>
        <end position="140"/>
    </location>
</feature>
<evidence type="ECO:0000313" key="4">
    <source>
        <dbReference type="EMBL" id="GBO93838.1"/>
    </source>
</evidence>
<reference evidence="4 5" key="1">
    <citation type="journal article" date="2018" name="Int. J. Syst. Evol. Microbiol.">
        <title>Mesosutterella multiformis gen. nov., sp. nov., a member of the family Sutterellaceae and Sutterella megalosphaeroides sp. nov., isolated from human faeces.</title>
        <authorList>
            <person name="Sakamoto M."/>
            <person name="Ikeyama N."/>
            <person name="Kunihiro T."/>
            <person name="Iino T."/>
            <person name="Yuki M."/>
            <person name="Ohkuma M."/>
        </authorList>
    </citation>
    <scope>NUCLEOTIDE SEQUENCE [LARGE SCALE GENOMIC DNA]</scope>
    <source>
        <strain evidence="4 5">4NBBH2</strain>
    </source>
</reference>
<accession>A0A388SBZ9</accession>
<dbReference type="Proteomes" id="UP000266091">
    <property type="component" value="Unassembled WGS sequence"/>
</dbReference>
<sequence>MYGGGSIKRTGLYDRVKQSLLDAGLSVREKGGVHPNPEVGFIRELIAEAREWRPDVLLAVGGGSVIDTVKAASMGIPYDGDVWDFFIGRAVCEKATPISVILTIPAAGSELSMRVVVTNGEKKLGTASQHIRSFMSLIDPELFFTLPAVQAASGVVDMMSHIMERYFTNTSDTGFIDGQAEAAMRSIMHFGRIIRREPKNYSAWSQIGLAGTFAHNGFYGLGQEEDWACHGMEHALSGWKPSIIHAEGLAVIIPGYLAFVGVRNPKRVAQWARNVMEVKEEDDAEAIREGIARLKAFYREMGMPDSLTALGAGDAPLEELAQSVTGGKTLGHFVPLEASDVLTIYRSVYQAEV</sequence>